<evidence type="ECO:0000256" key="1">
    <source>
        <dbReference type="ARBA" id="ARBA00008056"/>
    </source>
</evidence>
<dbReference type="Gene3D" id="2.60.120.330">
    <property type="entry name" value="B-lactam Antibiotic, Isopenicillin N Synthase, Chain"/>
    <property type="match status" value="1"/>
</dbReference>
<name>A0AAJ0M5D7_9PEZI</name>
<keyword evidence="5" id="KW-1185">Reference proteome</keyword>
<keyword evidence="2" id="KW-0560">Oxidoreductase</keyword>
<reference evidence="4" key="1">
    <citation type="journal article" date="2023" name="Mol. Phylogenet. Evol.">
        <title>Genome-scale phylogeny and comparative genomics of the fungal order Sordariales.</title>
        <authorList>
            <person name="Hensen N."/>
            <person name="Bonometti L."/>
            <person name="Westerberg I."/>
            <person name="Brannstrom I.O."/>
            <person name="Guillou S."/>
            <person name="Cros-Aarteil S."/>
            <person name="Calhoun S."/>
            <person name="Haridas S."/>
            <person name="Kuo A."/>
            <person name="Mondo S."/>
            <person name="Pangilinan J."/>
            <person name="Riley R."/>
            <person name="LaButti K."/>
            <person name="Andreopoulos B."/>
            <person name="Lipzen A."/>
            <person name="Chen C."/>
            <person name="Yan M."/>
            <person name="Daum C."/>
            <person name="Ng V."/>
            <person name="Clum A."/>
            <person name="Steindorff A."/>
            <person name="Ohm R.A."/>
            <person name="Martin F."/>
            <person name="Silar P."/>
            <person name="Natvig D.O."/>
            <person name="Lalanne C."/>
            <person name="Gautier V."/>
            <person name="Ament-Velasquez S.L."/>
            <person name="Kruys A."/>
            <person name="Hutchinson M.I."/>
            <person name="Powell A.J."/>
            <person name="Barry K."/>
            <person name="Miller A.N."/>
            <person name="Grigoriev I.V."/>
            <person name="Debuchy R."/>
            <person name="Gladieux P."/>
            <person name="Hiltunen Thoren M."/>
            <person name="Johannesson H."/>
        </authorList>
    </citation>
    <scope>NUCLEOTIDE SEQUENCE</scope>
    <source>
        <strain evidence="4">CBS 333.67</strain>
    </source>
</reference>
<dbReference type="InterPro" id="IPR044861">
    <property type="entry name" value="IPNS-like_FE2OG_OXY"/>
</dbReference>
<dbReference type="AlphaFoldDB" id="A0AAJ0M5D7"/>
<dbReference type="EMBL" id="JAUDZG010000001">
    <property type="protein sequence ID" value="KAK3309422.1"/>
    <property type="molecule type" value="Genomic_DNA"/>
</dbReference>
<evidence type="ECO:0000256" key="2">
    <source>
        <dbReference type="RuleBase" id="RU003682"/>
    </source>
</evidence>
<evidence type="ECO:0000313" key="4">
    <source>
        <dbReference type="EMBL" id="KAK3309422.1"/>
    </source>
</evidence>
<comment type="similarity">
    <text evidence="1 2">Belongs to the iron/ascorbate-dependent oxidoreductase family.</text>
</comment>
<dbReference type="GeneID" id="87887022"/>
<dbReference type="InterPro" id="IPR005123">
    <property type="entry name" value="Oxoglu/Fe-dep_dioxygenase_dom"/>
</dbReference>
<dbReference type="Pfam" id="PF14226">
    <property type="entry name" value="DIOX_N"/>
    <property type="match status" value="1"/>
</dbReference>
<organism evidence="4 5">
    <name type="scientific">Chaetomium strumarium</name>
    <dbReference type="NCBI Taxonomy" id="1170767"/>
    <lineage>
        <taxon>Eukaryota</taxon>
        <taxon>Fungi</taxon>
        <taxon>Dikarya</taxon>
        <taxon>Ascomycota</taxon>
        <taxon>Pezizomycotina</taxon>
        <taxon>Sordariomycetes</taxon>
        <taxon>Sordariomycetidae</taxon>
        <taxon>Sordariales</taxon>
        <taxon>Chaetomiaceae</taxon>
        <taxon>Chaetomium</taxon>
    </lineage>
</organism>
<dbReference type="PROSITE" id="PS51471">
    <property type="entry name" value="FE2OG_OXY"/>
    <property type="match status" value="1"/>
</dbReference>
<evidence type="ECO:0000259" key="3">
    <source>
        <dbReference type="PROSITE" id="PS51471"/>
    </source>
</evidence>
<sequence>MAQATSTPEASVKEARVANIAVVSYEKLLAKDPAEVAKLYEACAHWGFFYLDLDGDQTKEYLDNVGALFGAAKEYFAKPLEEKLKDTRKEIPVYNICGYKPMGSLGLDEGNMKQKRNGSENLRVPLDLFYNPTAQPSLRFPEGMKQHEKEFTSHIKQSREMAIRILENLSDHLGLQGEQRFEAYHKADEISTSSAVLQHYPRTKLPEGTSAGHFTHTDTGSITVLFNTEWGLQVFSPETEEWEYVPPRDKCAIINVGDSLKFISNFRLKSSLHRVVPASSHWVSESRYATIFFLRASNTVRFTDTEGVNWTGGEWLNAKFQNYRRAHSEQEKNAISTGKVGFAGLWDGTKDAIVA</sequence>
<protein>
    <submittedName>
        <fullName evidence="4">2OG-Fe(II) oxygenase family oxidoreductase</fullName>
    </submittedName>
</protein>
<gene>
    <name evidence="4" type="ORF">B0T15DRAFT_515460</name>
</gene>
<keyword evidence="2" id="KW-0479">Metal-binding</keyword>
<dbReference type="Pfam" id="PF03171">
    <property type="entry name" value="2OG-FeII_Oxy"/>
    <property type="match status" value="1"/>
</dbReference>
<dbReference type="GO" id="GO:0044283">
    <property type="term" value="P:small molecule biosynthetic process"/>
    <property type="evidence" value="ECO:0007669"/>
    <property type="project" value="UniProtKB-ARBA"/>
</dbReference>
<dbReference type="RefSeq" id="XP_062725202.1">
    <property type="nucleotide sequence ID" value="XM_062868193.1"/>
</dbReference>
<dbReference type="SUPFAM" id="SSF51197">
    <property type="entry name" value="Clavaminate synthase-like"/>
    <property type="match status" value="1"/>
</dbReference>
<dbReference type="GO" id="GO:0046872">
    <property type="term" value="F:metal ion binding"/>
    <property type="evidence" value="ECO:0007669"/>
    <property type="project" value="UniProtKB-KW"/>
</dbReference>
<proteinExistence type="inferred from homology"/>
<reference evidence="4" key="2">
    <citation type="submission" date="2023-06" db="EMBL/GenBank/DDBJ databases">
        <authorList>
            <consortium name="Lawrence Berkeley National Laboratory"/>
            <person name="Mondo S.J."/>
            <person name="Hensen N."/>
            <person name="Bonometti L."/>
            <person name="Westerberg I."/>
            <person name="Brannstrom I.O."/>
            <person name="Guillou S."/>
            <person name="Cros-Aarteil S."/>
            <person name="Calhoun S."/>
            <person name="Haridas S."/>
            <person name="Kuo A."/>
            <person name="Pangilinan J."/>
            <person name="Riley R."/>
            <person name="Labutti K."/>
            <person name="Andreopoulos B."/>
            <person name="Lipzen A."/>
            <person name="Chen C."/>
            <person name="Yanf M."/>
            <person name="Daum C."/>
            <person name="Ng V."/>
            <person name="Clum A."/>
            <person name="Steindorff A."/>
            <person name="Ohm R."/>
            <person name="Martin F."/>
            <person name="Silar P."/>
            <person name="Natvig D."/>
            <person name="Lalanne C."/>
            <person name="Gautier V."/>
            <person name="Ament-Velasquez S.L."/>
            <person name="Kruys A."/>
            <person name="Hutchinson M.I."/>
            <person name="Powell A.J."/>
            <person name="Barry K."/>
            <person name="Miller A.N."/>
            <person name="Grigoriev I.V."/>
            <person name="Debuchy R."/>
            <person name="Gladieux P."/>
            <person name="Thoren M.H."/>
            <person name="Johannesson H."/>
        </authorList>
    </citation>
    <scope>NUCLEOTIDE SEQUENCE</scope>
    <source>
        <strain evidence="4">CBS 333.67</strain>
    </source>
</reference>
<keyword evidence="2" id="KW-0408">Iron</keyword>
<dbReference type="InterPro" id="IPR027443">
    <property type="entry name" value="IPNS-like_sf"/>
</dbReference>
<comment type="caution">
    <text evidence="4">The sequence shown here is derived from an EMBL/GenBank/DDBJ whole genome shotgun (WGS) entry which is preliminary data.</text>
</comment>
<evidence type="ECO:0000313" key="5">
    <source>
        <dbReference type="Proteomes" id="UP001273166"/>
    </source>
</evidence>
<dbReference type="InterPro" id="IPR026992">
    <property type="entry name" value="DIOX_N"/>
</dbReference>
<dbReference type="Proteomes" id="UP001273166">
    <property type="component" value="Unassembled WGS sequence"/>
</dbReference>
<feature type="domain" description="Fe2OG dioxygenase" evidence="3">
    <location>
        <begin position="191"/>
        <end position="296"/>
    </location>
</feature>
<accession>A0AAJ0M5D7</accession>
<dbReference type="InterPro" id="IPR050231">
    <property type="entry name" value="Iron_ascorbate_oxido_reductase"/>
</dbReference>
<dbReference type="PANTHER" id="PTHR47990">
    <property type="entry name" value="2-OXOGLUTARATE (2OG) AND FE(II)-DEPENDENT OXYGENASE SUPERFAMILY PROTEIN-RELATED"/>
    <property type="match status" value="1"/>
</dbReference>
<dbReference type="GO" id="GO:0016491">
    <property type="term" value="F:oxidoreductase activity"/>
    <property type="evidence" value="ECO:0007669"/>
    <property type="project" value="UniProtKB-KW"/>
</dbReference>